<dbReference type="AlphaFoldDB" id="A0A4Y7PZZ4"/>
<dbReference type="PANTHER" id="PTHR46517">
    <property type="entry name" value="FRUCTOSE-2,6-BISPHOSPHATASE TIGAR"/>
    <property type="match status" value="1"/>
</dbReference>
<sequence>MPKFICISLVRHGEADRNVAQNGKFIDEDPDPLTWSGRRQVKNLGISWAQSDTPIDILYSSPLERAVDTAKAIAAEHKDHPEIIVKAELVERKFGTYLRRLDRDSNAFYAEINGPHVGRIFGGEKPDRSHRPRDGGESLEDVANRAETFFREYIAKHAITIDEKPDLQAIRYTDKVPVGIPHIVVVSHNVFLTELYEVLTQWNSKRHIWTDFHLRNAQCRRFLVSIEDAEDGNFPARVHEVGKLDVQVLG</sequence>
<reference evidence="4 5" key="1">
    <citation type="submission" date="2018-06" db="EMBL/GenBank/DDBJ databases">
        <title>A transcriptomic atlas of mushroom development highlights an independent origin of complex multicellularity.</title>
        <authorList>
            <consortium name="DOE Joint Genome Institute"/>
            <person name="Krizsan K."/>
            <person name="Almasi E."/>
            <person name="Merenyi Z."/>
            <person name="Sahu N."/>
            <person name="Viragh M."/>
            <person name="Koszo T."/>
            <person name="Mondo S."/>
            <person name="Kiss B."/>
            <person name="Balint B."/>
            <person name="Kues U."/>
            <person name="Barry K."/>
            <person name="Hegedus J.C."/>
            <person name="Henrissat B."/>
            <person name="Johnson J."/>
            <person name="Lipzen A."/>
            <person name="Ohm R."/>
            <person name="Nagy I."/>
            <person name="Pangilinan J."/>
            <person name="Yan J."/>
            <person name="Xiong Y."/>
            <person name="Grigoriev I.V."/>
            <person name="Hibbett D.S."/>
            <person name="Nagy L.G."/>
        </authorList>
    </citation>
    <scope>NUCLEOTIDE SEQUENCE [LARGE SCALE GENOMIC DNA]</scope>
    <source>
        <strain evidence="4 5">SZMC22713</strain>
    </source>
</reference>
<dbReference type="VEuPathDB" id="FungiDB:BD410DRAFT_790990"/>
<name>A0A4Y7PZZ4_9AGAM</name>
<evidence type="ECO:0000256" key="3">
    <source>
        <dbReference type="PIRSR" id="PIRSR613078-2"/>
    </source>
</evidence>
<dbReference type="PANTHER" id="PTHR46517:SF1">
    <property type="entry name" value="FRUCTOSE-2,6-BISPHOSPHATASE TIGAR"/>
    <property type="match status" value="1"/>
</dbReference>
<keyword evidence="1" id="KW-0378">Hydrolase</keyword>
<evidence type="ECO:0000313" key="5">
    <source>
        <dbReference type="Proteomes" id="UP000294933"/>
    </source>
</evidence>
<dbReference type="GO" id="GO:0005829">
    <property type="term" value="C:cytosol"/>
    <property type="evidence" value="ECO:0007669"/>
    <property type="project" value="TreeGrafter"/>
</dbReference>
<dbReference type="STRING" id="50990.A0A4Y7PZZ4"/>
<feature type="active site" description="Proton donor/acceptor" evidence="2">
    <location>
        <position position="91"/>
    </location>
</feature>
<organism evidence="4 5">
    <name type="scientific">Rickenella mellea</name>
    <dbReference type="NCBI Taxonomy" id="50990"/>
    <lineage>
        <taxon>Eukaryota</taxon>
        <taxon>Fungi</taxon>
        <taxon>Dikarya</taxon>
        <taxon>Basidiomycota</taxon>
        <taxon>Agaricomycotina</taxon>
        <taxon>Agaricomycetes</taxon>
        <taxon>Hymenochaetales</taxon>
        <taxon>Rickenellaceae</taxon>
        <taxon>Rickenella</taxon>
    </lineage>
</organism>
<dbReference type="InterPro" id="IPR013078">
    <property type="entry name" value="His_Pase_superF_clade-1"/>
</dbReference>
<evidence type="ECO:0000256" key="2">
    <source>
        <dbReference type="PIRSR" id="PIRSR613078-1"/>
    </source>
</evidence>
<dbReference type="CDD" id="cd07067">
    <property type="entry name" value="HP_PGM_like"/>
    <property type="match status" value="1"/>
</dbReference>
<dbReference type="GO" id="GO:0004331">
    <property type="term" value="F:fructose-2,6-bisphosphate 2-phosphatase activity"/>
    <property type="evidence" value="ECO:0007669"/>
    <property type="project" value="TreeGrafter"/>
</dbReference>
<dbReference type="Pfam" id="PF00300">
    <property type="entry name" value="His_Phos_1"/>
    <property type="match status" value="1"/>
</dbReference>
<dbReference type="GO" id="GO:0045820">
    <property type="term" value="P:negative regulation of glycolytic process"/>
    <property type="evidence" value="ECO:0007669"/>
    <property type="project" value="TreeGrafter"/>
</dbReference>
<dbReference type="InterPro" id="IPR001345">
    <property type="entry name" value="PG/BPGM_mutase_AS"/>
</dbReference>
<dbReference type="InterPro" id="IPR051695">
    <property type="entry name" value="Phosphoglycerate_Mutase"/>
</dbReference>
<dbReference type="PROSITE" id="PS00175">
    <property type="entry name" value="PG_MUTASE"/>
    <property type="match status" value="1"/>
</dbReference>
<feature type="binding site" evidence="3">
    <location>
        <position position="65"/>
    </location>
    <ligand>
        <name>substrate</name>
    </ligand>
</feature>
<gene>
    <name evidence="4" type="ORF">BD410DRAFT_790990</name>
</gene>
<feature type="binding site" evidence="3">
    <location>
        <begin position="11"/>
        <end position="18"/>
    </location>
    <ligand>
        <name>substrate</name>
    </ligand>
</feature>
<dbReference type="InterPro" id="IPR029033">
    <property type="entry name" value="His_PPase_superfam"/>
</dbReference>
<keyword evidence="5" id="KW-1185">Reference proteome</keyword>
<dbReference type="EMBL" id="ML170188">
    <property type="protein sequence ID" value="TDL20472.1"/>
    <property type="molecule type" value="Genomic_DNA"/>
</dbReference>
<feature type="active site" description="Tele-phosphohistidine intermediate" evidence="2">
    <location>
        <position position="12"/>
    </location>
</feature>
<dbReference type="SUPFAM" id="SSF53254">
    <property type="entry name" value="Phosphoglycerate mutase-like"/>
    <property type="match status" value="1"/>
</dbReference>
<dbReference type="SMART" id="SM00855">
    <property type="entry name" value="PGAM"/>
    <property type="match status" value="1"/>
</dbReference>
<proteinExistence type="predicted"/>
<dbReference type="Gene3D" id="3.40.50.1240">
    <property type="entry name" value="Phosphoglycerate mutase-like"/>
    <property type="match status" value="1"/>
</dbReference>
<evidence type="ECO:0000313" key="4">
    <source>
        <dbReference type="EMBL" id="TDL20472.1"/>
    </source>
</evidence>
<accession>A0A4Y7PZZ4</accession>
<dbReference type="GO" id="GO:0043456">
    <property type="term" value="P:regulation of pentose-phosphate shunt"/>
    <property type="evidence" value="ECO:0007669"/>
    <property type="project" value="TreeGrafter"/>
</dbReference>
<dbReference type="OrthoDB" id="354304at2759"/>
<protein>
    <submittedName>
        <fullName evidence="4">Phosphoglycerate mutase-like protein</fullName>
    </submittedName>
</protein>
<evidence type="ECO:0000256" key="1">
    <source>
        <dbReference type="ARBA" id="ARBA00022801"/>
    </source>
</evidence>
<dbReference type="Proteomes" id="UP000294933">
    <property type="component" value="Unassembled WGS sequence"/>
</dbReference>